<feature type="domain" description="Cadherin" evidence="10">
    <location>
        <begin position="1278"/>
        <end position="1388"/>
    </location>
</feature>
<evidence type="ECO:0000256" key="8">
    <source>
        <dbReference type="PROSITE-ProRule" id="PRU00043"/>
    </source>
</evidence>
<reference evidence="12" key="1">
    <citation type="submission" date="2025-08" db="UniProtKB">
        <authorList>
            <consortium name="RefSeq"/>
        </authorList>
    </citation>
    <scope>IDENTIFICATION</scope>
</reference>
<dbReference type="SMART" id="SM00112">
    <property type="entry name" value="CA"/>
    <property type="match status" value="12"/>
</dbReference>
<dbReference type="Pfam" id="PF00028">
    <property type="entry name" value="Cadherin"/>
    <property type="match status" value="9"/>
</dbReference>
<dbReference type="PANTHER" id="PTHR24028">
    <property type="entry name" value="CADHERIN-87A"/>
    <property type="match status" value="1"/>
</dbReference>
<organism evidence="11 12">
    <name type="scientific">Aplysia californica</name>
    <name type="common">California sea hare</name>
    <dbReference type="NCBI Taxonomy" id="6500"/>
    <lineage>
        <taxon>Eukaryota</taxon>
        <taxon>Metazoa</taxon>
        <taxon>Spiralia</taxon>
        <taxon>Lophotrochozoa</taxon>
        <taxon>Mollusca</taxon>
        <taxon>Gastropoda</taxon>
        <taxon>Heterobranchia</taxon>
        <taxon>Euthyneura</taxon>
        <taxon>Tectipleura</taxon>
        <taxon>Aplysiida</taxon>
        <taxon>Aplysioidea</taxon>
        <taxon>Aplysiidae</taxon>
        <taxon>Aplysia</taxon>
    </lineage>
</organism>
<keyword evidence="4 8" id="KW-0106">Calcium</keyword>
<dbReference type="InterPro" id="IPR002126">
    <property type="entry name" value="Cadherin-like_dom"/>
</dbReference>
<dbReference type="PANTHER" id="PTHR24028:SF328">
    <property type="entry name" value="CADHERIN-3"/>
    <property type="match status" value="1"/>
</dbReference>
<feature type="domain" description="Cadherin" evidence="10">
    <location>
        <begin position="1391"/>
        <end position="1516"/>
    </location>
</feature>
<accession>A0ABM1VQ93</accession>
<keyword evidence="6 9" id="KW-0472">Membrane</keyword>
<evidence type="ECO:0000256" key="5">
    <source>
        <dbReference type="ARBA" id="ARBA00022989"/>
    </source>
</evidence>
<evidence type="ECO:0000313" key="11">
    <source>
        <dbReference type="Proteomes" id="UP000694888"/>
    </source>
</evidence>
<keyword evidence="11" id="KW-1185">Reference proteome</keyword>
<evidence type="ECO:0000313" key="12">
    <source>
        <dbReference type="RefSeq" id="XP_035824585.1"/>
    </source>
</evidence>
<feature type="domain" description="Cadherin" evidence="10">
    <location>
        <begin position="62"/>
        <end position="163"/>
    </location>
</feature>
<keyword evidence="5 9" id="KW-1133">Transmembrane helix</keyword>
<dbReference type="Gene3D" id="2.60.40.60">
    <property type="entry name" value="Cadherins"/>
    <property type="match status" value="13"/>
</dbReference>
<feature type="domain" description="Cadherin" evidence="10">
    <location>
        <begin position="953"/>
        <end position="1053"/>
    </location>
</feature>
<dbReference type="InterPro" id="IPR020894">
    <property type="entry name" value="Cadherin_CS"/>
</dbReference>
<feature type="domain" description="Cadherin" evidence="10">
    <location>
        <begin position="164"/>
        <end position="272"/>
    </location>
</feature>
<feature type="domain" description="Cadherin" evidence="10">
    <location>
        <begin position="625"/>
        <end position="722"/>
    </location>
</feature>
<evidence type="ECO:0000259" key="10">
    <source>
        <dbReference type="PROSITE" id="PS50268"/>
    </source>
</evidence>
<dbReference type="Proteomes" id="UP000694888">
    <property type="component" value="Unplaced"/>
</dbReference>
<feature type="transmembrane region" description="Helical" evidence="9">
    <location>
        <begin position="1743"/>
        <end position="1765"/>
    </location>
</feature>
<keyword evidence="7" id="KW-0325">Glycoprotein</keyword>
<dbReference type="RefSeq" id="XP_035824585.1">
    <property type="nucleotide sequence ID" value="XM_035968692.1"/>
</dbReference>
<name>A0ABM1VQ93_APLCA</name>
<evidence type="ECO:0000256" key="2">
    <source>
        <dbReference type="ARBA" id="ARBA00022692"/>
    </source>
</evidence>
<evidence type="ECO:0000256" key="7">
    <source>
        <dbReference type="ARBA" id="ARBA00023180"/>
    </source>
</evidence>
<dbReference type="PROSITE" id="PS50268">
    <property type="entry name" value="CADHERIN_2"/>
    <property type="match status" value="13"/>
</dbReference>
<dbReference type="CDD" id="cd11304">
    <property type="entry name" value="Cadherin_repeat"/>
    <property type="match status" value="13"/>
</dbReference>
<dbReference type="PRINTS" id="PR00205">
    <property type="entry name" value="CADHERIN"/>
</dbReference>
<dbReference type="GeneID" id="101864602"/>
<feature type="domain" description="Cadherin" evidence="10">
    <location>
        <begin position="1055"/>
        <end position="1163"/>
    </location>
</feature>
<dbReference type="SUPFAM" id="SSF49313">
    <property type="entry name" value="Cadherin-like"/>
    <property type="match status" value="12"/>
</dbReference>
<evidence type="ECO:0000256" key="6">
    <source>
        <dbReference type="ARBA" id="ARBA00023136"/>
    </source>
</evidence>
<feature type="domain" description="Cadherin" evidence="10">
    <location>
        <begin position="508"/>
        <end position="608"/>
    </location>
</feature>
<dbReference type="PROSITE" id="PS00232">
    <property type="entry name" value="CADHERIN_1"/>
    <property type="match status" value="7"/>
</dbReference>
<feature type="domain" description="Cadherin" evidence="10">
    <location>
        <begin position="723"/>
        <end position="829"/>
    </location>
</feature>
<proteinExistence type="predicted"/>
<dbReference type="InterPro" id="IPR050174">
    <property type="entry name" value="Protocadherin/Cadherin-CA"/>
</dbReference>
<protein>
    <submittedName>
        <fullName evidence="12">Cadherin-23</fullName>
    </submittedName>
</protein>
<feature type="domain" description="Cadherin" evidence="10">
    <location>
        <begin position="830"/>
        <end position="951"/>
    </location>
</feature>
<feature type="domain" description="Cadherin" evidence="10">
    <location>
        <begin position="1172"/>
        <end position="1274"/>
    </location>
</feature>
<comment type="subcellular location">
    <subcellularLocation>
        <location evidence="1">Membrane</location>
        <topology evidence="1">Single-pass membrane protein</topology>
    </subcellularLocation>
</comment>
<evidence type="ECO:0000256" key="4">
    <source>
        <dbReference type="ARBA" id="ARBA00022837"/>
    </source>
</evidence>
<feature type="domain" description="Cadherin" evidence="10">
    <location>
        <begin position="273"/>
        <end position="388"/>
    </location>
</feature>
<keyword evidence="3" id="KW-0677">Repeat</keyword>
<evidence type="ECO:0000256" key="1">
    <source>
        <dbReference type="ARBA" id="ARBA00004167"/>
    </source>
</evidence>
<keyword evidence="2 9" id="KW-0812">Transmembrane</keyword>
<dbReference type="InterPro" id="IPR015919">
    <property type="entry name" value="Cadherin-like_sf"/>
</dbReference>
<sequence>MATASKKVLFFCNQTSCITICKSCLSQLTIIALLFIAQEQILAQGFSNNPPIPGDYEATLVVEEDTPIGDVIGNITASDDDGQPLTFKTSTPDTTQLVELSSPRDVPGIPRTKVVDIILKSVLDRDFAPTQRRLYFSVSDGESSVPLWITLFIKDVNDVAPQFVNLPYEVTIKEDTLPGTVIFSGVSAKDPDNGRGASYTMESDAQAADIEYLRTFEIKPYNGNISLLLPLDYEKHSYYQFKITAEDEGGLKAEPAGFVVYVLDVQDSPPTFVNLPYSTEIDEDKAKGASVQQVVAVDGDSGIPNDITYSFVSGEYANFDIDSTTGVISIKETLNRDSETMRNTGGVYAMIVQAAEIVPPEQVNNGETTATTLVTITVRDVNDNAPTFSQNNYKATILENMQQNVPVGFEGNIMRVSDIDQGTNSHFSVTFQKGGEPFDDFSPQPQEIYSESSVFIRVNNSTALDYEKNQRVIFEVVARELDTVEKRSSTATVTIEIEDMNDNAPEFSSSNYTLDVEENTVPGTSVAVYTATDLDSGSFGEIKYSLRGGNGRFSIEENTGILRVTGNVDREENQEFYLTVEAQDGGGLRTPAEIAVTVLDKNDNEPVFKRDDYDGIIREGDVDFVRPLKVEAIDNDASNTPNSLVSYQIVNAPPGLSENFTIDSSTGEITLTDPLDYETLDPALNGKVTLTVEAYDAGDPVRSSQVFVNITVEDENDFRPQFSEKNYTTDIPENSDEGFVVKTVTATDLDGTSPNNDFIYRIESGAFDKFRIDFKTGAVEVEKRADLDRESKGEYTLSISAIDRGTPPLTGRCILTIRLNDINDETPVFDMETASTEIPENTAVGSTFYTFGASDPDLESNLEYHLGEVSAFSGEKGSKPLNVTATGVKTYFGIGLNTGKVFVRNELDRETAERIILEIVVEDKNAQEGEQTATGTLTVTLSDSNDNAPQFSQPGGYTVDVPESESLQSIVLQVSSTDADDGQVITYSIGTATFDAFTISNDGTIRLKNELDREKDDQVEFEVIATDNGVQPLSSTATVTIVVLDANDNAPIFDPNHKVNFEVAEDVAVGFPVTRITATDLDDGDFGTVHYALVGPDTEDGMFAIDEDTGEISVAKELDREVKALYKFEVEATDSMLNPEESESARSRITVVIKDVNDNQPEFTQVIPDKPTVPESFQGGQNVATVVANDKDDPTTDSGKILFSLGDDTNATSVTGSPLFQISSAGVISASIGLSGYSGFYYVTVVASNPGGPAGTEKQVVIQVLDVNDETPRFVKPSQDNDVAYVMENSETGTFVFQLEAQDNDAGDNGVVRYSILPLPNSDMDGSSQFAVDAVTGIITTVLEVNAELQSRYELRVQAADQGFPTPAKTSLTLIVVVQDKNDHKPEFVGLSAPHVIRMKENETSCANVSLAIDRDLNTTFTVICYYLIGVDVPDKFTLGRQDGQLCLKTPLDRETTPYVNVVILALEECYRSDIPTQMISMGIGDLFPAMYRPAHTNKTWIKLQVTDINDNPPVFRTKDLALGVTRVTQFGKFILELRNDVEDKDTALWGIDYFEITSEFEAHPAALKKELEDLGVKEPFKLFRNGSVKTNMYFKPQMSGFFTVNLRVYDKGRLYDDARLRISLINDDQRLIIIFRRSIDSVGPLKDEIVKRLSDKLNYRIVVDSIQTHETETGAADLAKTDMFIHGEDFETNEVIPAARLLSIIDQKSALLISLLNDYNVLQVIPTYKENLDDGLEDKLKMALILVSVVLGSICVILAIILYYTYKRYQRKLKAATAMAYVNSGCEPKESDLYKADIPGTNIHSFENANPIFLEKMMLDNNEDGNTTAA</sequence>
<evidence type="ECO:0000256" key="3">
    <source>
        <dbReference type="ARBA" id="ARBA00022737"/>
    </source>
</evidence>
<gene>
    <name evidence="12" type="primary">LOC101864602</name>
</gene>
<feature type="domain" description="Cadherin" evidence="10">
    <location>
        <begin position="389"/>
        <end position="507"/>
    </location>
</feature>
<evidence type="ECO:0000256" key="9">
    <source>
        <dbReference type="SAM" id="Phobius"/>
    </source>
</evidence>